<dbReference type="EMBL" id="NFDN01000063">
    <property type="protein sequence ID" value="OTY56696.1"/>
    <property type="molecule type" value="Genomic_DNA"/>
</dbReference>
<organism evidence="1 2">
    <name type="scientific">Bacillus thuringiensis serovar yosoo</name>
    <dbReference type="NCBI Taxonomy" id="180848"/>
    <lineage>
        <taxon>Bacteria</taxon>
        <taxon>Bacillati</taxon>
        <taxon>Bacillota</taxon>
        <taxon>Bacilli</taxon>
        <taxon>Bacillales</taxon>
        <taxon>Bacillaceae</taxon>
        <taxon>Bacillus</taxon>
        <taxon>Bacillus cereus group</taxon>
    </lineage>
</organism>
<protein>
    <submittedName>
        <fullName evidence="1">Uncharacterized protein</fullName>
    </submittedName>
</protein>
<gene>
    <name evidence="1" type="ORF">BK746_16800</name>
</gene>
<accession>A0A9X6F7S8</accession>
<name>A0A9X6F7S8_BACTU</name>
<evidence type="ECO:0000313" key="1">
    <source>
        <dbReference type="EMBL" id="OTY56696.1"/>
    </source>
</evidence>
<proteinExistence type="predicted"/>
<dbReference type="Proteomes" id="UP000195129">
    <property type="component" value="Unassembled WGS sequence"/>
</dbReference>
<dbReference type="AlphaFoldDB" id="A0A9X6F7S8"/>
<comment type="caution">
    <text evidence="1">The sequence shown here is derived from an EMBL/GenBank/DDBJ whole genome shotgun (WGS) entry which is preliminary data.</text>
</comment>
<sequence length="59" mass="6920">MLTEHEYDIQKKLHNISIIPDDTIKKKGGTLLINYNYKNKKKNNGNRFISFRNKGEILA</sequence>
<reference evidence="1 2" key="1">
    <citation type="submission" date="2016-10" db="EMBL/GenBank/DDBJ databases">
        <title>Comparative genomics of Bacillus thuringiensis reveals a path to pathogens against multiple invertebrate hosts.</title>
        <authorList>
            <person name="Zheng J."/>
            <person name="Gao Q."/>
            <person name="Liu H."/>
            <person name="Peng D."/>
            <person name="Ruan L."/>
            <person name="Sun M."/>
        </authorList>
    </citation>
    <scope>NUCLEOTIDE SEQUENCE [LARGE SCALE GENOMIC DNA]</scope>
    <source>
        <strain evidence="1">BGSC 4CA1</strain>
    </source>
</reference>
<evidence type="ECO:0000313" key="2">
    <source>
        <dbReference type="Proteomes" id="UP000195129"/>
    </source>
</evidence>